<dbReference type="Proteomes" id="UP000030451">
    <property type="component" value="Unassembled WGS sequence"/>
</dbReference>
<dbReference type="STRING" id="379097.SE23_05310"/>
<dbReference type="Pfam" id="PF00126">
    <property type="entry name" value="HTH_1"/>
    <property type="match status" value="1"/>
</dbReference>
<evidence type="ECO:0000256" key="4">
    <source>
        <dbReference type="ARBA" id="ARBA00023163"/>
    </source>
</evidence>
<dbReference type="GO" id="GO:0005829">
    <property type="term" value="C:cytosol"/>
    <property type="evidence" value="ECO:0007669"/>
    <property type="project" value="TreeGrafter"/>
</dbReference>
<dbReference type="PRINTS" id="PR00039">
    <property type="entry name" value="HTHLYSR"/>
</dbReference>
<name>A0A0A5I161_PHOS4</name>
<dbReference type="SUPFAM" id="SSF53850">
    <property type="entry name" value="Periplasmic binding protein-like II"/>
    <property type="match status" value="1"/>
</dbReference>
<dbReference type="GO" id="GO:0003700">
    <property type="term" value="F:DNA-binding transcription factor activity"/>
    <property type="evidence" value="ECO:0007669"/>
    <property type="project" value="InterPro"/>
</dbReference>
<dbReference type="RefSeq" id="WP_038188621.1">
    <property type="nucleotide sequence ID" value="NZ_JRWP01000004.1"/>
</dbReference>
<evidence type="ECO:0000256" key="3">
    <source>
        <dbReference type="ARBA" id="ARBA00023125"/>
    </source>
</evidence>
<gene>
    <name evidence="6" type="ORF">NM06_05100</name>
</gene>
<comment type="similarity">
    <text evidence="1">Belongs to the LysR transcriptional regulatory family.</text>
</comment>
<evidence type="ECO:0000313" key="6">
    <source>
        <dbReference type="EMBL" id="KGY10290.1"/>
    </source>
</evidence>
<dbReference type="PANTHER" id="PTHR30419:SF8">
    <property type="entry name" value="NITROGEN ASSIMILATION TRANSCRIPTIONAL ACTIVATOR-RELATED"/>
    <property type="match status" value="1"/>
</dbReference>
<evidence type="ECO:0000256" key="2">
    <source>
        <dbReference type="ARBA" id="ARBA00023015"/>
    </source>
</evidence>
<dbReference type="OrthoDB" id="6085176at2"/>
<keyword evidence="3" id="KW-0238">DNA-binding</keyword>
<evidence type="ECO:0000259" key="5">
    <source>
        <dbReference type="PROSITE" id="PS50931"/>
    </source>
</evidence>
<keyword evidence="4" id="KW-0804">Transcription</keyword>
<feature type="domain" description="HTH lysR-type" evidence="5">
    <location>
        <begin position="1"/>
        <end position="57"/>
    </location>
</feature>
<dbReference type="SUPFAM" id="SSF46785">
    <property type="entry name" value="Winged helix' DNA-binding domain"/>
    <property type="match status" value="1"/>
</dbReference>
<dbReference type="Pfam" id="PF03466">
    <property type="entry name" value="LysR_substrate"/>
    <property type="match status" value="1"/>
</dbReference>
<evidence type="ECO:0000313" key="7">
    <source>
        <dbReference type="Proteomes" id="UP000030451"/>
    </source>
</evidence>
<dbReference type="InterPro" id="IPR050950">
    <property type="entry name" value="HTH-type_LysR_regulators"/>
</dbReference>
<dbReference type="Gene3D" id="3.40.190.290">
    <property type="match status" value="1"/>
</dbReference>
<sequence>MDKQYRYFYEVARQGSIKAAADKLFISQPSLTTAIKKLEQQLGADLFIRRSKGVELTEYGWVYFRYVQEVQEKHNQMIHQLADMRMRSGGKVKLGVGEAWWNCFAADAMQAFCQQYPASSMHIEFGNGLSMLHHLVNDDIDLFVGHEINGINSRYRVRFIPLFQEHEAWYVRPDHPLLEVKEVEEHAHHYPLLKVTPDHARHGDVLTEEGAELFTVAAQETRVIYEMDSLSASIDMVKMSDAIMPYTSKIAEELAEQGLLQLWLNKDQLGQVGIYTKVGTLTEPTTALIELITKKAGA</sequence>
<dbReference type="Gene3D" id="1.10.10.10">
    <property type="entry name" value="Winged helix-like DNA-binding domain superfamily/Winged helix DNA-binding domain"/>
    <property type="match status" value="1"/>
</dbReference>
<dbReference type="CDD" id="cd05466">
    <property type="entry name" value="PBP2_LTTR_substrate"/>
    <property type="match status" value="1"/>
</dbReference>
<dbReference type="PROSITE" id="PS50931">
    <property type="entry name" value="HTH_LYSR"/>
    <property type="match status" value="1"/>
</dbReference>
<dbReference type="GO" id="GO:0003677">
    <property type="term" value="F:DNA binding"/>
    <property type="evidence" value="ECO:0007669"/>
    <property type="project" value="UniProtKB-KW"/>
</dbReference>
<evidence type="ECO:0000256" key="1">
    <source>
        <dbReference type="ARBA" id="ARBA00009437"/>
    </source>
</evidence>
<accession>A0A0A5I161</accession>
<dbReference type="PANTHER" id="PTHR30419">
    <property type="entry name" value="HTH-TYPE TRANSCRIPTIONAL REGULATOR YBHD"/>
    <property type="match status" value="1"/>
</dbReference>
<reference evidence="6 7" key="1">
    <citation type="submission" date="2014-10" db="EMBL/GenBank/DDBJ databases">
        <title>Genome sequencing of Vibrio sinaloensis T08.</title>
        <authorList>
            <person name="Chan K.-G."/>
            <person name="Mohamad N.I."/>
        </authorList>
    </citation>
    <scope>NUCLEOTIDE SEQUENCE [LARGE SCALE GENOMIC DNA]</scope>
    <source>
        <strain evidence="6 7">T08</strain>
    </source>
</reference>
<proteinExistence type="inferred from homology"/>
<protein>
    <submittedName>
        <fullName evidence="6">LysR family transcriptional regulator</fullName>
    </submittedName>
</protein>
<dbReference type="EMBL" id="JRWP01000004">
    <property type="protein sequence ID" value="KGY10290.1"/>
    <property type="molecule type" value="Genomic_DNA"/>
</dbReference>
<dbReference type="FunFam" id="1.10.10.10:FF:000001">
    <property type="entry name" value="LysR family transcriptional regulator"/>
    <property type="match status" value="1"/>
</dbReference>
<dbReference type="InterPro" id="IPR036388">
    <property type="entry name" value="WH-like_DNA-bd_sf"/>
</dbReference>
<keyword evidence="2" id="KW-0805">Transcription regulation</keyword>
<dbReference type="InterPro" id="IPR000847">
    <property type="entry name" value="LysR_HTH_N"/>
</dbReference>
<dbReference type="AlphaFoldDB" id="A0A0A5I161"/>
<organism evidence="6 7">
    <name type="scientific">Photobacterium sp. (strain ATCC 43367)</name>
    <dbReference type="NCBI Taxonomy" id="379097"/>
    <lineage>
        <taxon>Bacteria</taxon>
        <taxon>Pseudomonadati</taxon>
        <taxon>Pseudomonadota</taxon>
        <taxon>Gammaproteobacteria</taxon>
        <taxon>Vibrionales</taxon>
        <taxon>Vibrionaceae</taxon>
        <taxon>Vibrio</taxon>
        <taxon>Vibrio oreintalis group</taxon>
    </lineage>
</organism>
<comment type="caution">
    <text evidence="6">The sequence shown here is derived from an EMBL/GenBank/DDBJ whole genome shotgun (WGS) entry which is preliminary data.</text>
</comment>
<dbReference type="InterPro" id="IPR005119">
    <property type="entry name" value="LysR_subst-bd"/>
</dbReference>
<dbReference type="InterPro" id="IPR036390">
    <property type="entry name" value="WH_DNA-bd_sf"/>
</dbReference>